<organism evidence="1 2">
    <name type="scientific">Microbacterium pygmaeum</name>
    <dbReference type="NCBI Taxonomy" id="370764"/>
    <lineage>
        <taxon>Bacteria</taxon>
        <taxon>Bacillati</taxon>
        <taxon>Actinomycetota</taxon>
        <taxon>Actinomycetes</taxon>
        <taxon>Micrococcales</taxon>
        <taxon>Microbacteriaceae</taxon>
        <taxon>Microbacterium</taxon>
    </lineage>
</organism>
<dbReference type="STRING" id="370764.SAMN04489810_3344"/>
<dbReference type="EMBL" id="LT629692">
    <property type="protein sequence ID" value="SDH56902.1"/>
    <property type="molecule type" value="Genomic_DNA"/>
</dbReference>
<dbReference type="Gene3D" id="3.40.50.2000">
    <property type="entry name" value="Glycogen Phosphorylase B"/>
    <property type="match status" value="2"/>
</dbReference>
<dbReference type="AlphaFoldDB" id="A0A1G8DGX7"/>
<dbReference type="Proteomes" id="UP000199009">
    <property type="component" value="Chromosome I"/>
</dbReference>
<dbReference type="SUPFAM" id="SSF53756">
    <property type="entry name" value="UDP-Glycosyltransferase/glycogen phosphorylase"/>
    <property type="match status" value="1"/>
</dbReference>
<accession>A0A1G8DGX7</accession>
<evidence type="ECO:0000313" key="2">
    <source>
        <dbReference type="Proteomes" id="UP000199009"/>
    </source>
</evidence>
<evidence type="ECO:0008006" key="3">
    <source>
        <dbReference type="Google" id="ProtNLM"/>
    </source>
</evidence>
<evidence type="ECO:0000313" key="1">
    <source>
        <dbReference type="EMBL" id="SDH56902.1"/>
    </source>
</evidence>
<reference evidence="1 2" key="1">
    <citation type="submission" date="2016-10" db="EMBL/GenBank/DDBJ databases">
        <authorList>
            <person name="de Groot N.N."/>
        </authorList>
    </citation>
    <scope>NUCLEOTIDE SEQUENCE [LARGE SCALE GENOMIC DNA]</scope>
    <source>
        <strain evidence="1 2">DSM 23142</strain>
    </source>
</reference>
<keyword evidence="2" id="KW-1185">Reference proteome</keyword>
<proteinExistence type="predicted"/>
<name>A0A1G8DGX7_9MICO</name>
<sequence>MSRVTEAPPLQLLVGPPDHGVVGYAADVAAALYELDERTTTVAVPAIDDALAAVADAPRTHLHVTDRLFGASPEEAADNLEQIGVRTALTLTVHDLPQTSDGAMFSRRTAAYTRFFAAARAVTVNSEHEQRLTAEFLPQVGVPHVIPLGARVDRVRTGRRELEAEGTDARDLRVLIAGYIYPGKGHANAIRAVADAAEILSARGERVGEIVVRAIGGPSAGHGGDLALLRAEAERRRVRFEVTGLLEEECFVRQLVQAGIPLAAHEHVSASRSMLDWVEVGRRPLVVSSRYAQEMAALRPGTLALYDPEDLPRRVAEAWLRPELTSLASGTGLSPSLVDVAERYRLWWAGLVHR</sequence>
<protein>
    <recommendedName>
        <fullName evidence="3">D-inositol 3-phosphate glycosyltransferase</fullName>
    </recommendedName>
</protein>
<gene>
    <name evidence="1" type="ORF">SAMN04489810_3344</name>
</gene>